<dbReference type="GO" id="GO:0036064">
    <property type="term" value="C:ciliary basal body"/>
    <property type="evidence" value="ECO:0007669"/>
    <property type="project" value="InterPro"/>
</dbReference>
<proteinExistence type="predicted"/>
<protein>
    <recommendedName>
        <fullName evidence="4">Rotatin</fullName>
    </recommendedName>
</protein>
<dbReference type="Proteomes" id="UP000001593">
    <property type="component" value="Unassembled WGS sequence"/>
</dbReference>
<dbReference type="InterPro" id="IPR011989">
    <property type="entry name" value="ARM-like"/>
</dbReference>
<name>A7SI71_NEMVE</name>
<dbReference type="PANTHER" id="PTHR31691">
    <property type="entry name" value="ROTATIN"/>
    <property type="match status" value="1"/>
</dbReference>
<evidence type="ECO:0008006" key="4">
    <source>
        <dbReference type="Google" id="ProtNLM"/>
    </source>
</evidence>
<dbReference type="InterPro" id="IPR016024">
    <property type="entry name" value="ARM-type_fold"/>
</dbReference>
<feature type="compositionally biased region" description="Low complexity" evidence="1">
    <location>
        <begin position="845"/>
        <end position="857"/>
    </location>
</feature>
<feature type="region of interest" description="Disordered" evidence="1">
    <location>
        <begin position="841"/>
        <end position="864"/>
    </location>
</feature>
<keyword evidence="3" id="KW-1185">Reference proteome</keyword>
<dbReference type="SUPFAM" id="SSF48371">
    <property type="entry name" value="ARM repeat"/>
    <property type="match status" value="1"/>
</dbReference>
<dbReference type="Gene3D" id="1.25.10.10">
    <property type="entry name" value="Leucine-rich Repeat Variant"/>
    <property type="match status" value="2"/>
</dbReference>
<dbReference type="PhylomeDB" id="A7SI71"/>
<sequence length="1647" mass="180765">MAVDLLENMLLGRLSMSTELWRLLLLSITPSLPTLQAYIGQQNTLDQCVLDLITLQDPNTGPMTADGEVLTLAPIEQLRGSLRLMFSKNPNIRVKGLGAVAWFLMTDASQQWGQRFFKSRTPDTLRDIFIVDQLVSTMNRHAGGPHPSMDKHVSVPHPSTERADITKLWEIYSSRGGEWSIRKSAAEQLAIIMQDPHWHSVVLDVHGDEVTLDILREILSAEGGGHTPATPSPSVELVPACLKILRLLCEFNWSCRHRLARYVHVYTIITMATVTCQPSVHASYEGACLMTLLLFDELGGESVDKDHGIAFSLPGFILKSYKLPFNPPVCDVVSKYQAQVPKEPDPARSGPGVSMLRVAWNLGWYESLEKLCAVEGVEDWGLAGDDKRFWQALRWRTLDSHILRSSYTTTCIADQLTTLQRAASHHPARRAVGVVRTHLITDLGLAGRGSKLAVETVYTLQWQEALERYLQVLPNNTEDDELLLEILSVLSDILTSPSPPPEPVVAWMARVVINNEGPLLTLLRMPQNDSAHPTSEAVTDSRRTLRKTLLAFLSTLVKALLRSSANWRFDSERVYIGDLAYAVAFNLDLADNPQYYDLPVLESALECLGHVTSRSHEHSRQGQEPYGDVQYHVSECKSPMEMCSSMLRSLIQVVTAFHAGRLGSRSSFMGKGVTIHACLCLTHLAREMQILDPDKSWAEHWLRARDTGDQPLNWLVTLWSDRSPEVRWMGLSIASTLVTCEAGQGGLVQALQGDAWAVFAVGLTILMSDGDCGMVRHQAAHLVRNFVRTLIDTSSSQKSGIPSSSGQAVQVLLDHYQFYSKIATLLTSTITSLRPMTTSSRACQSTASGTNSTTTSGIPYQPLASNSRSVSVTSEMIQNALQSPESNGVRSPGEVSTITLSSGSILSPSVSAVSIAHTQTPTSVLPLINERGLPSGMSTTNSSTQSSDPSVLGSVTSVGNLVTSSLTPGFLGALAELVRSLVTVVPSHTLTAIKKLNIMAGFYSHLDSSELQTFLQAQKEQSALPSSMTRAAVVVVGEVMEMYASLVLVTHMLARVDHSLLYDLRQDSRTLHNIAALFVIDPSFAGKQMARVDHSLLYDLRQDSRTLHNIAALFVINPSFADIQLKSTSYALWLAVSRLFVTMLQTQGPVTVPSVTETTLYKFWTFLVAIFKQVMADMSSPLCLRASLLELLTLLMTVHSRRAGKKRRVYKRSAPSPSRGESALVQLLDKENRDDDENGKGESTGSQLCSCLMKALDDSSTRPSKKEELVTKHAKIALTSLLAVSQTSKASALKDGLVETTLDQIKHIHVQLNMDSLQLGRGPSWKKRENPLIDEMVACLDVLRNLVYQYEEGKLACMESGLIGTLYKLWAWCTVESNLMSAVLLLLSTLTARCPKVAACIAGGSSISRASQSGTTFLNNLLKTASSTNRKILSSNSCPDLDTHLATHKALFTLLANLAMSAECRGIIWKSNFLQQFSSLEPLKPIQGRPKHFSRAVGGAWLSLLVNLSFHTDGQAMLMKVPGCVNVLLEFCHVTHSKQANSELALLVLRNLCFHGNTKAVLLSNDDLIQLLIGQLDQLSDHVRTLAASALWSLVHNCQKARVSLKNAGLVKKLEEMRLKSGHSPPTDDTLKDMYNKALAALNTNLV</sequence>
<evidence type="ECO:0000313" key="2">
    <source>
        <dbReference type="EMBL" id="EDO36600.1"/>
    </source>
</evidence>
<accession>A7SI71</accession>
<dbReference type="eggNOG" id="ENOG502QPM7">
    <property type="taxonomic scope" value="Eukaryota"/>
</dbReference>
<dbReference type="HOGENOM" id="CLU_001318_0_0_1"/>
<evidence type="ECO:0000256" key="1">
    <source>
        <dbReference type="SAM" id="MobiDB-lite"/>
    </source>
</evidence>
<dbReference type="GO" id="GO:0005813">
    <property type="term" value="C:centrosome"/>
    <property type="evidence" value="ECO:0007669"/>
    <property type="project" value="InterPro"/>
</dbReference>
<dbReference type="OMA" id="QDSRTLH"/>
<dbReference type="PANTHER" id="PTHR31691:SF1">
    <property type="entry name" value="ROTATIN"/>
    <property type="match status" value="1"/>
</dbReference>
<dbReference type="GO" id="GO:0044782">
    <property type="term" value="P:cilium organization"/>
    <property type="evidence" value="ECO:0007669"/>
    <property type="project" value="InterPro"/>
</dbReference>
<dbReference type="InterPro" id="IPR030791">
    <property type="entry name" value="Rotatin"/>
</dbReference>
<dbReference type="InParanoid" id="A7SI71"/>
<organism evidence="2 3">
    <name type="scientific">Nematostella vectensis</name>
    <name type="common">Starlet sea anemone</name>
    <dbReference type="NCBI Taxonomy" id="45351"/>
    <lineage>
        <taxon>Eukaryota</taxon>
        <taxon>Metazoa</taxon>
        <taxon>Cnidaria</taxon>
        <taxon>Anthozoa</taxon>
        <taxon>Hexacorallia</taxon>
        <taxon>Actiniaria</taxon>
        <taxon>Edwardsiidae</taxon>
        <taxon>Nematostella</taxon>
    </lineage>
</organism>
<reference evidence="2 3" key="1">
    <citation type="journal article" date="2007" name="Science">
        <title>Sea anemone genome reveals ancestral eumetazoan gene repertoire and genomic organization.</title>
        <authorList>
            <person name="Putnam N.H."/>
            <person name="Srivastava M."/>
            <person name="Hellsten U."/>
            <person name="Dirks B."/>
            <person name="Chapman J."/>
            <person name="Salamov A."/>
            <person name="Terry A."/>
            <person name="Shapiro H."/>
            <person name="Lindquist E."/>
            <person name="Kapitonov V.V."/>
            <person name="Jurka J."/>
            <person name="Genikhovich G."/>
            <person name="Grigoriev I.V."/>
            <person name="Lucas S.M."/>
            <person name="Steele R.E."/>
            <person name="Finnerty J.R."/>
            <person name="Technau U."/>
            <person name="Martindale M.Q."/>
            <person name="Rokhsar D.S."/>
        </authorList>
    </citation>
    <scope>NUCLEOTIDE SEQUENCE [LARGE SCALE GENOMIC DNA]</scope>
    <source>
        <strain evidence="3">CH2 X CH6</strain>
    </source>
</reference>
<evidence type="ECO:0000313" key="3">
    <source>
        <dbReference type="Proteomes" id="UP000001593"/>
    </source>
</evidence>
<dbReference type="EMBL" id="DS469666">
    <property type="protein sequence ID" value="EDO36600.1"/>
    <property type="molecule type" value="Genomic_DNA"/>
</dbReference>
<gene>
    <name evidence="2" type="ORF">NEMVEDRAFT_v1g245442</name>
</gene>